<evidence type="ECO:0000259" key="1">
    <source>
        <dbReference type="Pfam" id="PF00534"/>
    </source>
</evidence>
<dbReference type="Proteomes" id="UP000010471">
    <property type="component" value="Chromosome"/>
</dbReference>
<dbReference type="CDD" id="cd03801">
    <property type="entry name" value="GT4_PimA-like"/>
    <property type="match status" value="1"/>
</dbReference>
<dbReference type="OrthoDB" id="9771846at2"/>
<dbReference type="InterPro" id="IPR001296">
    <property type="entry name" value="Glyco_trans_1"/>
</dbReference>
<dbReference type="KEGG" id="mic:Mic7113_2242"/>
<evidence type="ECO:0000313" key="3">
    <source>
        <dbReference type="EMBL" id="AFZ18055.1"/>
    </source>
</evidence>
<dbReference type="STRING" id="1173027.Mic7113_2242"/>
<feature type="domain" description="Glycosyltransferase subfamily 4-like N-terminal" evidence="2">
    <location>
        <begin position="16"/>
        <end position="174"/>
    </location>
</feature>
<dbReference type="PANTHER" id="PTHR45947:SF3">
    <property type="entry name" value="SULFOQUINOVOSYL TRANSFERASE SQD2"/>
    <property type="match status" value="1"/>
</dbReference>
<keyword evidence="3" id="KW-0808">Transferase</keyword>
<dbReference type="Gene3D" id="3.40.50.2000">
    <property type="entry name" value="Glycogen Phosphorylase B"/>
    <property type="match status" value="2"/>
</dbReference>
<dbReference type="PATRIC" id="fig|1173027.3.peg.2446"/>
<dbReference type="SUPFAM" id="SSF53756">
    <property type="entry name" value="UDP-Glycosyltransferase/glycogen phosphorylase"/>
    <property type="match status" value="1"/>
</dbReference>
<dbReference type="EMBL" id="CP003630">
    <property type="protein sequence ID" value="AFZ18055.1"/>
    <property type="molecule type" value="Genomic_DNA"/>
</dbReference>
<dbReference type="InterPro" id="IPR028098">
    <property type="entry name" value="Glyco_trans_4-like_N"/>
</dbReference>
<protein>
    <submittedName>
        <fullName evidence="3">Glycosyltransferase</fullName>
    </submittedName>
</protein>
<proteinExistence type="predicted"/>
<name>K9WCF7_9CYAN</name>
<accession>K9WCF7</accession>
<dbReference type="AlphaFoldDB" id="K9WCF7"/>
<dbReference type="GO" id="GO:0016757">
    <property type="term" value="F:glycosyltransferase activity"/>
    <property type="evidence" value="ECO:0007669"/>
    <property type="project" value="InterPro"/>
</dbReference>
<dbReference type="eggNOG" id="COG0438">
    <property type="taxonomic scope" value="Bacteria"/>
</dbReference>
<sequence length="406" mass="44283">MKIAVIGAKGLPAKQGGIEHHCQEIYPRLVERGHSVDLFARSSYTGDISLHQYNVKGVNVVSLPCLNVKGMDALLSSALGAIASSGTRYDIIHFHAIGPALFTWLPRIASTAKIVVTCHGLDWQRAKWSKASSYLLRLGERAAVRFADGLIVVSEDLRSYFKQTYGREAHYIPNAPSKLSESDPNFAYGSSLGLTPGRYMLFLGRLVPEKCPDLLIKAFNSLQAEGWKLVLVGGSSDTPEFTTQLRNLAQNSEDIVFTNELQGARLAEIVRGAGLFVLPSEIEGLPLAMLEAMQAGIPVVASNLPVHQRLLAQNRGLLFPVGDVDSCINSLDWAVHHPQELATMAQDGQRYIQDNYNWDNIISETLNLYTKLIPLPAPSDPSLLASENSTHCDSPLIGVANTKVIS</sequence>
<keyword evidence="4" id="KW-1185">Reference proteome</keyword>
<feature type="domain" description="Glycosyl transferase family 1" evidence="1">
    <location>
        <begin position="198"/>
        <end position="349"/>
    </location>
</feature>
<dbReference type="InterPro" id="IPR050194">
    <property type="entry name" value="Glycosyltransferase_grp1"/>
</dbReference>
<dbReference type="PANTHER" id="PTHR45947">
    <property type="entry name" value="SULFOQUINOVOSYL TRANSFERASE SQD2"/>
    <property type="match status" value="1"/>
</dbReference>
<reference evidence="3 4" key="1">
    <citation type="submission" date="2012-06" db="EMBL/GenBank/DDBJ databases">
        <title>Finished chromosome of genome of Microcoleus sp. PCC 7113.</title>
        <authorList>
            <consortium name="US DOE Joint Genome Institute"/>
            <person name="Gugger M."/>
            <person name="Coursin T."/>
            <person name="Rippka R."/>
            <person name="Tandeau De Marsac N."/>
            <person name="Huntemann M."/>
            <person name="Wei C.-L."/>
            <person name="Han J."/>
            <person name="Detter J.C."/>
            <person name="Han C."/>
            <person name="Tapia R."/>
            <person name="Chen A."/>
            <person name="Kyrpides N."/>
            <person name="Mavromatis K."/>
            <person name="Markowitz V."/>
            <person name="Szeto E."/>
            <person name="Ivanova N."/>
            <person name="Pagani I."/>
            <person name="Pati A."/>
            <person name="Goodwin L."/>
            <person name="Nordberg H.P."/>
            <person name="Cantor M.N."/>
            <person name="Hua S.X."/>
            <person name="Woyke T."/>
            <person name="Kerfeld C.A."/>
        </authorList>
    </citation>
    <scope>NUCLEOTIDE SEQUENCE [LARGE SCALE GENOMIC DNA]</scope>
    <source>
        <strain evidence="3 4">PCC 7113</strain>
    </source>
</reference>
<evidence type="ECO:0000313" key="4">
    <source>
        <dbReference type="Proteomes" id="UP000010471"/>
    </source>
</evidence>
<organism evidence="3 4">
    <name type="scientific">Allocoleopsis franciscana PCC 7113</name>
    <dbReference type="NCBI Taxonomy" id="1173027"/>
    <lineage>
        <taxon>Bacteria</taxon>
        <taxon>Bacillati</taxon>
        <taxon>Cyanobacteriota</taxon>
        <taxon>Cyanophyceae</taxon>
        <taxon>Coleofasciculales</taxon>
        <taxon>Coleofasciculaceae</taxon>
        <taxon>Allocoleopsis</taxon>
        <taxon>Allocoleopsis franciscana</taxon>
    </lineage>
</organism>
<dbReference type="Pfam" id="PF00534">
    <property type="entry name" value="Glycos_transf_1"/>
    <property type="match status" value="1"/>
</dbReference>
<dbReference type="HOGENOM" id="CLU_009583_2_2_3"/>
<evidence type="ECO:0000259" key="2">
    <source>
        <dbReference type="Pfam" id="PF13439"/>
    </source>
</evidence>
<dbReference type="Pfam" id="PF13439">
    <property type="entry name" value="Glyco_transf_4"/>
    <property type="match status" value="1"/>
</dbReference>
<gene>
    <name evidence="3" type="ORF">Mic7113_2242</name>
</gene>
<dbReference type="RefSeq" id="WP_015182207.1">
    <property type="nucleotide sequence ID" value="NC_019738.1"/>
</dbReference>